<proteinExistence type="predicted"/>
<dbReference type="OrthoDB" id="5482597at2"/>
<evidence type="ECO:0000256" key="1">
    <source>
        <dbReference type="SAM" id="MobiDB-lite"/>
    </source>
</evidence>
<evidence type="ECO:0000313" key="3">
    <source>
        <dbReference type="EMBL" id="AKU16948.1"/>
    </source>
</evidence>
<dbReference type="PATRIC" id="fig|571913.6.peg.3164"/>
<evidence type="ECO:0000259" key="2">
    <source>
        <dbReference type="Pfam" id="PF13810"/>
    </source>
</evidence>
<dbReference type="Pfam" id="PF13810">
    <property type="entry name" value="DUF4185"/>
    <property type="match status" value="1"/>
</dbReference>
<dbReference type="EMBL" id="CP011112">
    <property type="protein sequence ID" value="AKU16948.1"/>
    <property type="molecule type" value="Genomic_DNA"/>
</dbReference>
<evidence type="ECO:0000313" key="4">
    <source>
        <dbReference type="Proteomes" id="UP000066480"/>
    </source>
</evidence>
<accession>A0A0K1JK38</accession>
<keyword evidence="4" id="KW-1185">Reference proteome</keyword>
<feature type="domain" description="DUF4185" evidence="2">
    <location>
        <begin position="93"/>
        <end position="374"/>
    </location>
</feature>
<sequence>MVSKRYRRRVLEPVAAVGIVAVILIAHAPSGPNPLIRLPHRSSTTSDASEEDASWPRLEPACAPETAGAAPAKVTVAELNQLVDHLDLPYWQAADIGASGRLSDNRLVLAFGDTLRKPDVAPNLVANSLIVATGQCASQVMVRDHGAVIPDRQDGVVYWPTSLVVLPGSGSDQVLVFTSRIRRTGKGGFAFTYLGASATRFTVQPGGAPVPQEQIDITPDSADETQVNWGGAAMAAKSWLYVYGTGRATAGPGRSLYVARAPLSNPEDRSQWRFWDGDSWDRSPDKVEQILPSDGVSQTLSADYLGGRYVLVSKRGGDFGDEVYAWSSSSPVGPWRRSKGVRAEFRDPAGGFRYAPLAHPEVPLQSGKLLVSISRNTDDLGKLLRDPRVGRPYLAEIAWPR</sequence>
<dbReference type="AlphaFoldDB" id="A0A0K1JK38"/>
<feature type="region of interest" description="Disordered" evidence="1">
    <location>
        <begin position="35"/>
        <end position="55"/>
    </location>
</feature>
<dbReference type="InterPro" id="IPR025442">
    <property type="entry name" value="DUF4185"/>
</dbReference>
<dbReference type="KEGG" id="lmoi:VV02_15585"/>
<protein>
    <recommendedName>
        <fullName evidence="2">DUF4185 domain-containing protein</fullName>
    </recommendedName>
</protein>
<gene>
    <name evidence="3" type="ORF">VV02_15585</name>
</gene>
<reference evidence="3 4" key="1">
    <citation type="submission" date="2015-03" db="EMBL/GenBank/DDBJ databases">
        <title>Luteipulveratus halotolerans sp. nov., a novel actinobacterium (Dermacoccaceae) from Sarawak, Malaysia.</title>
        <authorList>
            <person name="Juboi H."/>
            <person name="Basik A."/>
            <person name="Shamsul S.S."/>
            <person name="Arnold P."/>
            <person name="Schmitt E.K."/>
            <person name="Sanglier J.-J."/>
            <person name="Yeo T."/>
        </authorList>
    </citation>
    <scope>NUCLEOTIDE SEQUENCE [LARGE SCALE GENOMIC DNA]</scope>
    <source>
        <strain evidence="3 4">MN07-A0370</strain>
    </source>
</reference>
<name>A0A0K1JK38_9MICO</name>
<dbReference type="RefSeq" id="WP_052592876.1">
    <property type="nucleotide sequence ID" value="NZ_CP011112.1"/>
</dbReference>
<dbReference type="Proteomes" id="UP000066480">
    <property type="component" value="Chromosome"/>
</dbReference>
<dbReference type="STRING" id="571913.VV02_15585"/>
<organism evidence="3 4">
    <name type="scientific">Luteipulveratus mongoliensis</name>
    <dbReference type="NCBI Taxonomy" id="571913"/>
    <lineage>
        <taxon>Bacteria</taxon>
        <taxon>Bacillati</taxon>
        <taxon>Actinomycetota</taxon>
        <taxon>Actinomycetes</taxon>
        <taxon>Micrococcales</taxon>
        <taxon>Dermacoccaceae</taxon>
        <taxon>Luteipulveratus</taxon>
    </lineage>
</organism>